<keyword evidence="2" id="KW-1185">Reference proteome</keyword>
<sequence length="74" mass="8479">MYQADVESKNPLSYVTSFDTITHSYVRCDTWRLSEPGIINILFTELCHDNSWSLTGMPRAWLRSASEPVLRPSS</sequence>
<gene>
    <name evidence="1" type="ORF">RRG08_056177</name>
</gene>
<reference evidence="1" key="1">
    <citation type="journal article" date="2023" name="G3 (Bethesda)">
        <title>A reference genome for the long-term kleptoplast-retaining sea slug Elysia crispata morphotype clarki.</title>
        <authorList>
            <person name="Eastman K.E."/>
            <person name="Pendleton A.L."/>
            <person name="Shaikh M.A."/>
            <person name="Suttiyut T."/>
            <person name="Ogas R."/>
            <person name="Tomko P."/>
            <person name="Gavelis G."/>
            <person name="Widhalm J.R."/>
            <person name="Wisecaver J.H."/>
        </authorList>
    </citation>
    <scope>NUCLEOTIDE SEQUENCE</scope>
    <source>
        <strain evidence="1">ECLA1</strain>
    </source>
</reference>
<comment type="caution">
    <text evidence="1">The sequence shown here is derived from an EMBL/GenBank/DDBJ whole genome shotgun (WGS) entry which is preliminary data.</text>
</comment>
<name>A0AAE0Z266_9GAST</name>
<evidence type="ECO:0000313" key="2">
    <source>
        <dbReference type="Proteomes" id="UP001283361"/>
    </source>
</evidence>
<dbReference type="Proteomes" id="UP001283361">
    <property type="component" value="Unassembled WGS sequence"/>
</dbReference>
<dbReference type="EMBL" id="JAWDGP010004953">
    <property type="protein sequence ID" value="KAK3760766.1"/>
    <property type="molecule type" value="Genomic_DNA"/>
</dbReference>
<evidence type="ECO:0000313" key="1">
    <source>
        <dbReference type="EMBL" id="KAK3760766.1"/>
    </source>
</evidence>
<protein>
    <submittedName>
        <fullName evidence="1">Uncharacterized protein</fullName>
    </submittedName>
</protein>
<accession>A0AAE0Z266</accession>
<dbReference type="AlphaFoldDB" id="A0AAE0Z266"/>
<proteinExistence type="predicted"/>
<organism evidence="1 2">
    <name type="scientific">Elysia crispata</name>
    <name type="common">lettuce slug</name>
    <dbReference type="NCBI Taxonomy" id="231223"/>
    <lineage>
        <taxon>Eukaryota</taxon>
        <taxon>Metazoa</taxon>
        <taxon>Spiralia</taxon>
        <taxon>Lophotrochozoa</taxon>
        <taxon>Mollusca</taxon>
        <taxon>Gastropoda</taxon>
        <taxon>Heterobranchia</taxon>
        <taxon>Euthyneura</taxon>
        <taxon>Panpulmonata</taxon>
        <taxon>Sacoglossa</taxon>
        <taxon>Placobranchoidea</taxon>
        <taxon>Plakobranchidae</taxon>
        <taxon>Elysia</taxon>
    </lineage>
</organism>